<proteinExistence type="inferred from homology"/>
<protein>
    <submittedName>
        <fullName evidence="3">Conjugal transfer protein trbB</fullName>
    </submittedName>
</protein>
<dbReference type="InterPro" id="IPR027417">
    <property type="entry name" value="P-loop_NTPase"/>
</dbReference>
<name>L0R9L9_9BACT</name>
<evidence type="ECO:0000313" key="3">
    <source>
        <dbReference type="EMBL" id="CCO22291.1"/>
    </source>
</evidence>
<dbReference type="HOGENOM" id="CLU_2665129_0_0_7"/>
<dbReference type="InterPro" id="IPR001482">
    <property type="entry name" value="T2SS/T4SS_dom"/>
</dbReference>
<comment type="similarity">
    <text evidence="1">Belongs to the GSP E family.</text>
</comment>
<evidence type="ECO:0000259" key="2">
    <source>
        <dbReference type="Pfam" id="PF00437"/>
    </source>
</evidence>
<keyword evidence="4" id="KW-1185">Reference proteome</keyword>
<gene>
    <name evidence="3" type="ORF">DESAM_10310</name>
</gene>
<dbReference type="Gene3D" id="3.40.50.300">
    <property type="entry name" value="P-loop containing nucleotide triphosphate hydrolases"/>
    <property type="match status" value="1"/>
</dbReference>
<dbReference type="EMBL" id="FO203522">
    <property type="protein sequence ID" value="CCO22291.1"/>
    <property type="molecule type" value="Genomic_DNA"/>
</dbReference>
<organism evidence="3 4">
    <name type="scientific">Maridesulfovibrio hydrothermalis AM13 = DSM 14728</name>
    <dbReference type="NCBI Taxonomy" id="1121451"/>
    <lineage>
        <taxon>Bacteria</taxon>
        <taxon>Pseudomonadati</taxon>
        <taxon>Thermodesulfobacteriota</taxon>
        <taxon>Desulfovibrionia</taxon>
        <taxon>Desulfovibrionales</taxon>
        <taxon>Desulfovibrionaceae</taxon>
        <taxon>Maridesulfovibrio</taxon>
    </lineage>
</organism>
<dbReference type="eggNOG" id="COG4962">
    <property type="taxonomic scope" value="Bacteria"/>
</dbReference>
<feature type="domain" description="Bacterial type II secretion system protein E" evidence="2">
    <location>
        <begin position="1"/>
        <end position="69"/>
    </location>
</feature>
<dbReference type="Pfam" id="PF00437">
    <property type="entry name" value="T2SSE"/>
    <property type="match status" value="1"/>
</dbReference>
<dbReference type="AlphaFoldDB" id="L0R9L9"/>
<evidence type="ECO:0000256" key="1">
    <source>
        <dbReference type="ARBA" id="ARBA00006611"/>
    </source>
</evidence>
<dbReference type="STRING" id="1121451.DESAM_10310"/>
<dbReference type="Proteomes" id="UP000010808">
    <property type="component" value="Chromosome"/>
</dbReference>
<reference evidence="3 4" key="1">
    <citation type="submission" date="2012-10" db="EMBL/GenBank/DDBJ databases">
        <authorList>
            <person name="Genoscope - CEA"/>
        </authorList>
    </citation>
    <scope>NUCLEOTIDE SEQUENCE [LARGE SCALE GENOMIC DNA]</scope>
    <source>
        <strain evidence="4">AM13 / DSM 14728</strain>
    </source>
</reference>
<sequence length="75" mass="8097">MVIGGSGSGKTTMVYTSFKSIADLTLGDSLVNIEDTSELQSHSENTIILRSSDHTSIDTLIRATMMFRPAADTCR</sequence>
<dbReference type="KEGG" id="dhy:DESAM_10310"/>
<evidence type="ECO:0000313" key="4">
    <source>
        <dbReference type="Proteomes" id="UP000010808"/>
    </source>
</evidence>
<accession>L0R9L9</accession>